<keyword evidence="4" id="KW-1185">Reference proteome</keyword>
<comment type="similarity">
    <text evidence="1">Belongs to the plasmid mobilization pre family.</text>
</comment>
<proteinExistence type="inferred from homology"/>
<feature type="coiled-coil region" evidence="2">
    <location>
        <begin position="336"/>
        <end position="394"/>
    </location>
</feature>
<accession>A0ABV1GRT8</accession>
<name>A0ABV1GRT8_9FIRM</name>
<dbReference type="Pfam" id="PF01076">
    <property type="entry name" value="Mob_Pre"/>
    <property type="match status" value="1"/>
</dbReference>
<dbReference type="EMBL" id="JBBMES010000025">
    <property type="protein sequence ID" value="MEQ2536224.1"/>
    <property type="molecule type" value="Genomic_DNA"/>
</dbReference>
<dbReference type="CDD" id="cd17242">
    <property type="entry name" value="MobM_relaxase"/>
    <property type="match status" value="1"/>
</dbReference>
<dbReference type="Gene3D" id="3.30.930.30">
    <property type="match status" value="1"/>
</dbReference>
<gene>
    <name evidence="3" type="ORF">WMO38_14055</name>
</gene>
<protein>
    <submittedName>
        <fullName evidence="3">Plasmid recombination protein</fullName>
    </submittedName>
</protein>
<dbReference type="Proteomes" id="UP001480973">
    <property type="component" value="Unassembled WGS sequence"/>
</dbReference>
<comment type="caution">
    <text evidence="3">The sequence shown here is derived from an EMBL/GenBank/DDBJ whole genome shotgun (WGS) entry which is preliminary data.</text>
</comment>
<sequence>MERTISFMNGEGSIGHNIRRFIADNVDASRTKNNITLIHEDIKQAYHKLFDKALKEYNAKQKRKDRQIKSYYDKISRSKQEKLFYEVIVQIGNRDDTGVGSYSAEVATWVLKDYVKKFQFRNPQLYVIGAYIHLDEETPHLHLNFIPWVSGCKRGLETKTSLKAALATRGFVSEGKGNTEWKQWAEAEKEDIALIMSRYGIDWKKKDTHNKHLFVLDYKKQERAKEVAALEEELEGAQVVLELKEERIESLEKEIESKRDGFRKEQSEAQKKLDDTIAEKQKLQSETTDLRLKNSELRAEYYENVDKLSDKQKEMEAVQKEADKWMIISDTAKWQTEQAQFELEEAERLKKELLRAVDGDDYLKEQVIELRYQNQILQEENRSLKEKLEKAYEFMKQFVIGGINLLEKFMEWIGEKVKDVGRGR</sequence>
<organism evidence="3 4">
    <name type="scientific">Lachnospira intestinalis</name>
    <dbReference type="NCBI Taxonomy" id="3133158"/>
    <lineage>
        <taxon>Bacteria</taxon>
        <taxon>Bacillati</taxon>
        <taxon>Bacillota</taxon>
        <taxon>Clostridia</taxon>
        <taxon>Lachnospirales</taxon>
        <taxon>Lachnospiraceae</taxon>
        <taxon>Lachnospira</taxon>
    </lineage>
</organism>
<feature type="coiled-coil region" evidence="2">
    <location>
        <begin position="220"/>
        <end position="300"/>
    </location>
</feature>
<evidence type="ECO:0000313" key="3">
    <source>
        <dbReference type="EMBL" id="MEQ2536224.1"/>
    </source>
</evidence>
<evidence type="ECO:0000256" key="2">
    <source>
        <dbReference type="SAM" id="Coils"/>
    </source>
</evidence>
<evidence type="ECO:0000313" key="4">
    <source>
        <dbReference type="Proteomes" id="UP001480973"/>
    </source>
</evidence>
<keyword evidence="2" id="KW-0175">Coiled coil</keyword>
<reference evidence="3 4" key="1">
    <citation type="submission" date="2024-03" db="EMBL/GenBank/DDBJ databases">
        <title>Human intestinal bacterial collection.</title>
        <authorList>
            <person name="Pauvert C."/>
            <person name="Hitch T.C.A."/>
            <person name="Clavel T."/>
        </authorList>
    </citation>
    <scope>NUCLEOTIDE SEQUENCE [LARGE SCALE GENOMIC DNA]</scope>
    <source>
        <strain evidence="3 4">CLA-JM-H10</strain>
    </source>
</reference>
<dbReference type="InterPro" id="IPR001668">
    <property type="entry name" value="Mob_Pre"/>
</dbReference>
<evidence type="ECO:0000256" key="1">
    <source>
        <dbReference type="ARBA" id="ARBA00010657"/>
    </source>
</evidence>